<keyword evidence="2" id="KW-1185">Reference proteome</keyword>
<proteinExistence type="predicted"/>
<accession>A0ACB8ACZ3</accession>
<organism evidence="1 2">
    <name type="scientific">Hygrophoropsis aurantiaca</name>
    <dbReference type="NCBI Taxonomy" id="72124"/>
    <lineage>
        <taxon>Eukaryota</taxon>
        <taxon>Fungi</taxon>
        <taxon>Dikarya</taxon>
        <taxon>Basidiomycota</taxon>
        <taxon>Agaricomycotina</taxon>
        <taxon>Agaricomycetes</taxon>
        <taxon>Agaricomycetidae</taxon>
        <taxon>Boletales</taxon>
        <taxon>Coniophorineae</taxon>
        <taxon>Hygrophoropsidaceae</taxon>
        <taxon>Hygrophoropsis</taxon>
    </lineage>
</organism>
<dbReference type="EMBL" id="MU267693">
    <property type="protein sequence ID" value="KAH7910990.1"/>
    <property type="molecule type" value="Genomic_DNA"/>
</dbReference>
<protein>
    <submittedName>
        <fullName evidence="1">Uncharacterized protein</fullName>
    </submittedName>
</protein>
<comment type="caution">
    <text evidence="1">The sequence shown here is derived from an EMBL/GenBank/DDBJ whole genome shotgun (WGS) entry which is preliminary data.</text>
</comment>
<evidence type="ECO:0000313" key="2">
    <source>
        <dbReference type="Proteomes" id="UP000790377"/>
    </source>
</evidence>
<gene>
    <name evidence="1" type="ORF">BJ138DRAFT_39290</name>
</gene>
<name>A0ACB8ACZ3_9AGAM</name>
<reference evidence="1" key="1">
    <citation type="journal article" date="2021" name="New Phytol.">
        <title>Evolutionary innovations through gain and loss of genes in the ectomycorrhizal Boletales.</title>
        <authorList>
            <person name="Wu G."/>
            <person name="Miyauchi S."/>
            <person name="Morin E."/>
            <person name="Kuo A."/>
            <person name="Drula E."/>
            <person name="Varga T."/>
            <person name="Kohler A."/>
            <person name="Feng B."/>
            <person name="Cao Y."/>
            <person name="Lipzen A."/>
            <person name="Daum C."/>
            <person name="Hundley H."/>
            <person name="Pangilinan J."/>
            <person name="Johnson J."/>
            <person name="Barry K."/>
            <person name="LaButti K."/>
            <person name="Ng V."/>
            <person name="Ahrendt S."/>
            <person name="Min B."/>
            <person name="Choi I.G."/>
            <person name="Park H."/>
            <person name="Plett J.M."/>
            <person name="Magnuson J."/>
            <person name="Spatafora J.W."/>
            <person name="Nagy L.G."/>
            <person name="Henrissat B."/>
            <person name="Grigoriev I.V."/>
            <person name="Yang Z.L."/>
            <person name="Xu J."/>
            <person name="Martin F.M."/>
        </authorList>
    </citation>
    <scope>NUCLEOTIDE SEQUENCE</scope>
    <source>
        <strain evidence="1">ATCC 28755</strain>
    </source>
</reference>
<dbReference type="Proteomes" id="UP000790377">
    <property type="component" value="Unassembled WGS sequence"/>
</dbReference>
<sequence length="254" mass="28949">MSEITKPWRSWNAPFDRGSAHRKMCGLLNKLNTSNFDSLAPQIVHWTTSCGRCGNVQYLHTMAQTIVLRAVTDSVRSVLYARLCRKIGDDLDKEDEDWMFSTDDANPSYIPSFPSILHDVFAETRPVDVRLDQPVMHEAFVADLLLYGVLSPKDVQEQVDDLLSHAEQGEEQSAMSLSRLFRRITRVDEAGYLLQQLNLLHKTGKVLEEDTLTPRARYLLMAAMDSVQVGPVDVFDSMELRNEIYNLEDLDNEL</sequence>
<evidence type="ECO:0000313" key="1">
    <source>
        <dbReference type="EMBL" id="KAH7910990.1"/>
    </source>
</evidence>